<name>A0A1G2UZC7_9BACT</name>
<reference evidence="8 9" key="1">
    <citation type="journal article" date="2016" name="Nat. Commun.">
        <title>Thousands of microbial genomes shed light on interconnected biogeochemical processes in an aquifer system.</title>
        <authorList>
            <person name="Anantharaman K."/>
            <person name="Brown C.T."/>
            <person name="Hug L.A."/>
            <person name="Sharon I."/>
            <person name="Castelle C.J."/>
            <person name="Probst A.J."/>
            <person name="Thomas B.C."/>
            <person name="Singh A."/>
            <person name="Wilkins M.J."/>
            <person name="Karaoz U."/>
            <person name="Brodie E.L."/>
            <person name="Williams K.H."/>
            <person name="Hubbard S.S."/>
            <person name="Banfield J.F."/>
        </authorList>
    </citation>
    <scope>NUCLEOTIDE SEQUENCE [LARGE SCALE GENOMIC DNA]</scope>
</reference>
<proteinExistence type="predicted"/>
<accession>A0A1G2UZC7</accession>
<evidence type="ECO:0000256" key="4">
    <source>
        <dbReference type="ARBA" id="ARBA00022989"/>
    </source>
</evidence>
<dbReference type="InterPro" id="IPR013685">
    <property type="entry name" value="POTRA_FtsQ_type"/>
</dbReference>
<feature type="transmembrane region" description="Helical" evidence="6">
    <location>
        <begin position="21"/>
        <end position="43"/>
    </location>
</feature>
<dbReference type="AlphaFoldDB" id="A0A1G2UZC7"/>
<feature type="domain" description="POTRA" evidence="7">
    <location>
        <begin position="49"/>
        <end position="127"/>
    </location>
</feature>
<evidence type="ECO:0000313" key="9">
    <source>
        <dbReference type="Proteomes" id="UP000177697"/>
    </source>
</evidence>
<dbReference type="Pfam" id="PF08478">
    <property type="entry name" value="POTRA_1"/>
    <property type="match status" value="1"/>
</dbReference>
<comment type="caution">
    <text evidence="8">The sequence shown here is derived from an EMBL/GenBank/DDBJ whole genome shotgun (WGS) entry which is preliminary data.</text>
</comment>
<organism evidence="8 9">
    <name type="scientific">Candidatus Zambryskibacteria bacterium RIFOXYC1_FULL_39_10</name>
    <dbReference type="NCBI Taxonomy" id="1802779"/>
    <lineage>
        <taxon>Bacteria</taxon>
        <taxon>Candidatus Zambryskiibacteriota</taxon>
    </lineage>
</organism>
<sequence>MQGRRYNKASSRIAKRNNARRVFGLVLKVGLPIIFLIGIIFILRADFLQIKNIVVLGAETVSTENLKATALSRTSGDHFFIIPKTNILFLNKQELADTLLTTFPRLEKAEINKQYFSKSIVLKVLEREADFLWCASSEECFYMNKSGLIFEKAETLSDKFIFKGGVTGDPIMQSFATAGKIQNYLKFIDVFEKAGFEATYINIESSDKAILGTSIGEVFFSPGEADLALIAQNALLLIDEIKSNNLDATFEYIDARFGNKMFYKLKYPHPPRSARHPLLD</sequence>
<keyword evidence="6" id="KW-0472">Membrane</keyword>
<dbReference type="EMBL" id="MHWW01000013">
    <property type="protein sequence ID" value="OHB14738.1"/>
    <property type="molecule type" value="Genomic_DNA"/>
</dbReference>
<keyword evidence="3 6" id="KW-0812">Transmembrane</keyword>
<keyword evidence="5" id="KW-0131">Cell cycle</keyword>
<evidence type="ECO:0000313" key="8">
    <source>
        <dbReference type="EMBL" id="OHB14738.1"/>
    </source>
</evidence>
<evidence type="ECO:0000256" key="2">
    <source>
        <dbReference type="ARBA" id="ARBA00022618"/>
    </source>
</evidence>
<gene>
    <name evidence="8" type="ORF">A2431_00170</name>
</gene>
<evidence type="ECO:0000256" key="1">
    <source>
        <dbReference type="ARBA" id="ARBA00022475"/>
    </source>
</evidence>
<evidence type="ECO:0000256" key="5">
    <source>
        <dbReference type="ARBA" id="ARBA00023306"/>
    </source>
</evidence>
<keyword evidence="2" id="KW-0132">Cell division</keyword>
<evidence type="ECO:0000256" key="3">
    <source>
        <dbReference type="ARBA" id="ARBA00022692"/>
    </source>
</evidence>
<protein>
    <recommendedName>
        <fullName evidence="7">POTRA domain-containing protein</fullName>
    </recommendedName>
</protein>
<keyword evidence="1" id="KW-1003">Cell membrane</keyword>
<evidence type="ECO:0000259" key="7">
    <source>
        <dbReference type="Pfam" id="PF08478"/>
    </source>
</evidence>
<dbReference type="Proteomes" id="UP000177697">
    <property type="component" value="Unassembled WGS sequence"/>
</dbReference>
<evidence type="ECO:0000256" key="6">
    <source>
        <dbReference type="SAM" id="Phobius"/>
    </source>
</evidence>
<keyword evidence="4 6" id="KW-1133">Transmembrane helix</keyword>